<gene>
    <name evidence="1" type="ORF">COOX1_1515</name>
</gene>
<dbReference type="EMBL" id="LR792683">
    <property type="protein sequence ID" value="CAB3392647.1"/>
    <property type="molecule type" value="Genomic_DNA"/>
</dbReference>
<sequence length="96" mass="11939">MGLFASTFDLDWDLLWQDGFKKVKEVHDDDLDRMERYLRVLDRMHEMMMRREQLLMMMHYRQVMIRYNEMAITHMMHGHHPYHHKAMAIAQAHHHY</sequence>
<dbReference type="Proteomes" id="UP000502196">
    <property type="component" value="Chromosome"/>
</dbReference>
<protein>
    <submittedName>
        <fullName evidence="1">Uncharacterized protein</fullName>
    </submittedName>
</protein>
<dbReference type="RefSeq" id="WP_133121247.1">
    <property type="nucleotide sequence ID" value="NZ_CP024955.1"/>
</dbReference>
<dbReference type="AlphaFoldDB" id="A0A6F9E4H0"/>
<name>A0A6F9E4H0_9BACL</name>
<accession>A0A6F9E4H0</accession>
<organism evidence="1 2">
    <name type="scientific">Kyrpidia spormannii</name>
    <dbReference type="NCBI Taxonomy" id="2055160"/>
    <lineage>
        <taxon>Bacteria</taxon>
        <taxon>Bacillati</taxon>
        <taxon>Bacillota</taxon>
        <taxon>Bacilli</taxon>
        <taxon>Bacillales</taxon>
        <taxon>Alicyclobacillaceae</taxon>
        <taxon>Kyrpidia</taxon>
    </lineage>
</organism>
<dbReference type="OrthoDB" id="9856477at2"/>
<evidence type="ECO:0000313" key="2">
    <source>
        <dbReference type="Proteomes" id="UP000502196"/>
    </source>
</evidence>
<evidence type="ECO:0000313" key="1">
    <source>
        <dbReference type="EMBL" id="CAB3392647.1"/>
    </source>
</evidence>
<proteinExistence type="predicted"/>
<reference evidence="1 2" key="1">
    <citation type="submission" date="2020-04" db="EMBL/GenBank/DDBJ databases">
        <authorList>
            <person name="Hogendoorn C."/>
        </authorList>
    </citation>
    <scope>NUCLEOTIDE SEQUENCE [LARGE SCALE GENOMIC DNA]</scope>
    <source>
        <strain evidence="1">COOX1</strain>
    </source>
</reference>